<protein>
    <recommendedName>
        <fullName evidence="1">SET domain-containing protein</fullName>
    </recommendedName>
</protein>
<sequence>MASQKGKRPWEVHGISSPFKIATEVRESKIPGAGLGRFALEDCPKGTVVRSHRFMSVSEYIDSAAVADSSMGAIEIQGAADLDALVSYYASSPEEMDEIRPTVASFVAGIQSAYSADGQSFMFMLFPVSHVNHSPSPNIRENRKGDLWFVQSIADIKAGDEILSDYTVFYFSDEVREWHKRHNLMDCTTFAESLKA</sequence>
<evidence type="ECO:0000313" key="2">
    <source>
        <dbReference type="EMBL" id="CAE7204522.1"/>
    </source>
</evidence>
<comment type="caution">
    <text evidence="2">The sequence shown here is derived from an EMBL/GenBank/DDBJ whole genome shotgun (WGS) entry which is preliminary data.</text>
</comment>
<dbReference type="Proteomes" id="UP000604046">
    <property type="component" value="Unassembled WGS sequence"/>
</dbReference>
<dbReference type="PROSITE" id="PS50280">
    <property type="entry name" value="SET"/>
    <property type="match status" value="1"/>
</dbReference>
<dbReference type="EMBL" id="CAJNDS010000423">
    <property type="protein sequence ID" value="CAE7204522.1"/>
    <property type="molecule type" value="Genomic_DNA"/>
</dbReference>
<dbReference type="AlphaFoldDB" id="A0A812JAT1"/>
<dbReference type="InterPro" id="IPR001214">
    <property type="entry name" value="SET_dom"/>
</dbReference>
<dbReference type="InterPro" id="IPR046341">
    <property type="entry name" value="SET_dom_sf"/>
</dbReference>
<reference evidence="2" key="1">
    <citation type="submission" date="2021-02" db="EMBL/GenBank/DDBJ databases">
        <authorList>
            <person name="Dougan E. K."/>
            <person name="Rhodes N."/>
            <person name="Thang M."/>
            <person name="Chan C."/>
        </authorList>
    </citation>
    <scope>NUCLEOTIDE SEQUENCE</scope>
</reference>
<proteinExistence type="predicted"/>
<dbReference type="SUPFAM" id="SSF82199">
    <property type="entry name" value="SET domain"/>
    <property type="match status" value="1"/>
</dbReference>
<keyword evidence="3" id="KW-1185">Reference proteome</keyword>
<gene>
    <name evidence="2" type="ORF">SNAT2548_LOCUS6366</name>
</gene>
<feature type="domain" description="SET" evidence="1">
    <location>
        <begin position="23"/>
        <end position="167"/>
    </location>
</feature>
<name>A0A812JAT1_9DINO</name>
<evidence type="ECO:0000259" key="1">
    <source>
        <dbReference type="PROSITE" id="PS50280"/>
    </source>
</evidence>
<dbReference type="Gene3D" id="2.170.270.10">
    <property type="entry name" value="SET domain"/>
    <property type="match status" value="1"/>
</dbReference>
<evidence type="ECO:0000313" key="3">
    <source>
        <dbReference type="Proteomes" id="UP000604046"/>
    </source>
</evidence>
<dbReference type="OrthoDB" id="10519904at2759"/>
<organism evidence="2 3">
    <name type="scientific">Symbiodinium natans</name>
    <dbReference type="NCBI Taxonomy" id="878477"/>
    <lineage>
        <taxon>Eukaryota</taxon>
        <taxon>Sar</taxon>
        <taxon>Alveolata</taxon>
        <taxon>Dinophyceae</taxon>
        <taxon>Suessiales</taxon>
        <taxon>Symbiodiniaceae</taxon>
        <taxon>Symbiodinium</taxon>
    </lineage>
</organism>
<dbReference type="Pfam" id="PF00856">
    <property type="entry name" value="SET"/>
    <property type="match status" value="1"/>
</dbReference>
<accession>A0A812JAT1</accession>